<dbReference type="EMBL" id="JACAZE010000004">
    <property type="protein sequence ID" value="KAF7318072.1"/>
    <property type="molecule type" value="Genomic_DNA"/>
</dbReference>
<organism evidence="1 2">
    <name type="scientific">Mycena chlorophos</name>
    <name type="common">Agaric fungus</name>
    <name type="synonym">Agaricus chlorophos</name>
    <dbReference type="NCBI Taxonomy" id="658473"/>
    <lineage>
        <taxon>Eukaryota</taxon>
        <taxon>Fungi</taxon>
        <taxon>Dikarya</taxon>
        <taxon>Basidiomycota</taxon>
        <taxon>Agaricomycotina</taxon>
        <taxon>Agaricomycetes</taxon>
        <taxon>Agaricomycetidae</taxon>
        <taxon>Agaricales</taxon>
        <taxon>Marasmiineae</taxon>
        <taxon>Mycenaceae</taxon>
        <taxon>Mycena</taxon>
    </lineage>
</organism>
<dbReference type="OrthoDB" id="3043171at2759"/>
<evidence type="ECO:0000313" key="2">
    <source>
        <dbReference type="Proteomes" id="UP000613580"/>
    </source>
</evidence>
<evidence type="ECO:0000313" key="1">
    <source>
        <dbReference type="EMBL" id="KAF7318072.1"/>
    </source>
</evidence>
<accession>A0A8H6TJV3</accession>
<proteinExistence type="predicted"/>
<protein>
    <submittedName>
        <fullName evidence="1">Phosphatidylserine decarboxylase</fullName>
    </submittedName>
</protein>
<name>A0A8H6TJV3_MYCCL</name>
<dbReference type="AlphaFoldDB" id="A0A8H6TJV3"/>
<reference evidence="1" key="1">
    <citation type="submission" date="2020-05" db="EMBL/GenBank/DDBJ databases">
        <title>Mycena genomes resolve the evolution of fungal bioluminescence.</title>
        <authorList>
            <person name="Tsai I.J."/>
        </authorList>
    </citation>
    <scope>NUCLEOTIDE SEQUENCE</scope>
    <source>
        <strain evidence="1">110903Hualien_Pintung</strain>
    </source>
</reference>
<dbReference type="Proteomes" id="UP000613580">
    <property type="component" value="Unassembled WGS sequence"/>
</dbReference>
<gene>
    <name evidence="1" type="ORF">HMN09_00315100</name>
</gene>
<sequence length="399" mass="44038">MSRPVYFTTSDGSRPRMNLVPHTAYEKNPNKVWLFQSGCSVQQEYQELLSQLLDPEYDDGGQTRLLEAIVAATFDLLPHEMEQLSPEKLAQCMSETQSLLQTKPPSLVVYLGGPRSNSPSTCTHIEISSADAAAAMEGEFEGSAEDPLWAPEWDKFPADDAEGPGWPSAWGWHIHSADQFPDFICISGAYVAWLARWSLERMTQAPLLLFWHLKVTIFHQLVHSLRTQTHGIVARNSEVGQSSDTHSAGRYAESQAFGAVIEMFLTKANQVMLFVTDPRQPTGTADFALDKLYASSLFTVQQIPLNLEKLAASGGTRVAIRDVLPGYTRTKAGHCRQQCESAVQVDVVGDLTTLSSPVLPVKTQSRFQVPEELAAALATNRKNIEKGNCTAEMLARQGR</sequence>
<comment type="caution">
    <text evidence="1">The sequence shown here is derived from an EMBL/GenBank/DDBJ whole genome shotgun (WGS) entry which is preliminary data.</text>
</comment>
<keyword evidence="2" id="KW-1185">Reference proteome</keyword>